<protein>
    <recommendedName>
        <fullName evidence="3">DUF2515 domain-containing protein</fullName>
    </recommendedName>
</protein>
<sequence length="371" mass="43094">MAFLKSLFHSSLNAAPSSLLMKELKLAYKQPIPSSFTPNELKLIETIHQETATYNRNNVTRTKAYLDFFHHHPEIHWAMLAHLVSRNAGWTMTDLKGEYLPRILSPKQQEAFFSFLERGNWLIFQDAYPQLLLYRESKKKATSLFHLLPAFHVSSFMNVCWENYLRKGKADLLTIALIINEQHYIESRLIQMKDYQQTVFHTLAFQLQNLLNTNTLLFPFPKQDGKAVHLIGETAQHFLYVKERINLGKRLYAQLFSSENIVISVLKWAQLHPHTGSRKDYWPHLFHTVKEGEPNARRELKNCTIMKGPRIYSPPLTVWKDVTHPAPHRGDWFTTLKPLNLFKLPAADLSGDVKKIHCSTLSLLEKLPTLK</sequence>
<proteinExistence type="predicted"/>
<evidence type="ECO:0000313" key="1">
    <source>
        <dbReference type="EMBL" id="MDQ0482165.1"/>
    </source>
</evidence>
<evidence type="ECO:0008006" key="3">
    <source>
        <dbReference type="Google" id="ProtNLM"/>
    </source>
</evidence>
<dbReference type="RefSeq" id="WP_301550031.1">
    <property type="nucleotide sequence ID" value="NZ_JAQRMZ010000001.1"/>
</dbReference>
<dbReference type="Proteomes" id="UP001226720">
    <property type="component" value="Unassembled WGS sequence"/>
</dbReference>
<dbReference type="InterPro" id="IPR019658">
    <property type="entry name" value="DUF2515"/>
</dbReference>
<dbReference type="Pfam" id="PF10720">
    <property type="entry name" value="DUF2515"/>
    <property type="match status" value="1"/>
</dbReference>
<dbReference type="GeneID" id="301325192"/>
<accession>A0ABU0JYH0</accession>
<organism evidence="1 2">
    <name type="scientific">Guptibacillus hwajinpoensis</name>
    <dbReference type="NCBI Taxonomy" id="208199"/>
    <lineage>
        <taxon>Bacteria</taxon>
        <taxon>Bacillati</taxon>
        <taxon>Bacillota</taxon>
        <taxon>Bacilli</taxon>
        <taxon>Bacillales</taxon>
        <taxon>Guptibacillaceae</taxon>
        <taxon>Guptibacillus</taxon>
    </lineage>
</organism>
<keyword evidence="2" id="KW-1185">Reference proteome</keyword>
<name>A0ABU0JYH0_9BACL</name>
<evidence type="ECO:0000313" key="2">
    <source>
        <dbReference type="Proteomes" id="UP001226720"/>
    </source>
</evidence>
<gene>
    <name evidence="1" type="ORF">QO000_001134</name>
</gene>
<dbReference type="EMBL" id="JAUSWM010000002">
    <property type="protein sequence ID" value="MDQ0482165.1"/>
    <property type="molecule type" value="Genomic_DNA"/>
</dbReference>
<reference evidence="1" key="1">
    <citation type="submission" date="2023-07" db="EMBL/GenBank/DDBJ databases">
        <title>Genomic Encyclopedia of Type Strains, Phase IV (KMG-IV): sequencing the most valuable type-strain genomes for metagenomic binning, comparative biology and taxonomic classification.</title>
        <authorList>
            <person name="Goeker M."/>
        </authorList>
    </citation>
    <scope>NUCLEOTIDE SEQUENCE [LARGE SCALE GENOMIC DNA]</scope>
    <source>
        <strain evidence="1">JSM 076093</strain>
    </source>
</reference>
<comment type="caution">
    <text evidence="1">The sequence shown here is derived from an EMBL/GenBank/DDBJ whole genome shotgun (WGS) entry which is preliminary data.</text>
</comment>